<dbReference type="AlphaFoldDB" id="A0A6A8AER4"/>
<gene>
    <name evidence="1" type="ORF">GAO09_27690</name>
</gene>
<dbReference type="Gene3D" id="3.40.1530.20">
    <property type="entry name" value="Protein of unknown function (DUF1491)"/>
    <property type="match status" value="1"/>
</dbReference>
<name>A0A6A8AER4_9HYPH</name>
<reference evidence="1 2" key="1">
    <citation type="submission" date="2019-11" db="EMBL/GenBank/DDBJ databases">
        <title>Genome analysis of Rhizobacterium cereale a novel genus and species isolated from maize roots in North Spain.</title>
        <authorList>
            <person name="Menendez E."/>
            <person name="Flores-Felix J.D."/>
            <person name="Ramirez-Bahena M.-H."/>
            <person name="Igual J.M."/>
            <person name="Garcia-Fraile P."/>
            <person name="Peix A."/>
            <person name="Velazquez E."/>
        </authorList>
    </citation>
    <scope>NUCLEOTIDE SEQUENCE [LARGE SCALE GENOMIC DNA]</scope>
    <source>
        <strain evidence="1 2">RZME27</strain>
    </source>
</reference>
<protein>
    <submittedName>
        <fullName evidence="1">DUF1491 family protein</fullName>
    </submittedName>
</protein>
<comment type="caution">
    <text evidence="1">The sequence shown here is derived from an EMBL/GenBank/DDBJ whole genome shotgun (WGS) entry which is preliminary data.</text>
</comment>
<dbReference type="Proteomes" id="UP000435138">
    <property type="component" value="Unassembled WGS sequence"/>
</dbReference>
<proteinExistence type="predicted"/>
<evidence type="ECO:0000313" key="2">
    <source>
        <dbReference type="Proteomes" id="UP000435138"/>
    </source>
</evidence>
<dbReference type="RefSeq" id="WP_153360579.1">
    <property type="nucleotide sequence ID" value="NZ_JAYKOO010000001.1"/>
</dbReference>
<dbReference type="Pfam" id="PF07372">
    <property type="entry name" value="DUF1491"/>
    <property type="match status" value="1"/>
</dbReference>
<accession>A0A6A8AER4</accession>
<keyword evidence="2" id="KW-1185">Reference proteome</keyword>
<evidence type="ECO:0000313" key="1">
    <source>
        <dbReference type="EMBL" id="MQY49815.1"/>
    </source>
</evidence>
<dbReference type="EMBL" id="WIXI01000051">
    <property type="protein sequence ID" value="MQY49815.1"/>
    <property type="molecule type" value="Genomic_DNA"/>
</dbReference>
<dbReference type="InterPro" id="IPR009964">
    <property type="entry name" value="DUF1491"/>
</dbReference>
<sequence>MRIRSDIFVSALIRRVFSAGGFAAVVQKGAEEAGAIFIRQRFRDGLESVYGPAPQTFARDDDGARRFEARLAQAEASAVDAVIAREARFDSDLWVIELELDAIGDLFEIVKPDTN</sequence>
<organism evidence="1 2">
    <name type="scientific">Endobacterium cereale</name>
    <dbReference type="NCBI Taxonomy" id="2663029"/>
    <lineage>
        <taxon>Bacteria</taxon>
        <taxon>Pseudomonadati</taxon>
        <taxon>Pseudomonadota</taxon>
        <taxon>Alphaproteobacteria</taxon>
        <taxon>Hyphomicrobiales</taxon>
        <taxon>Rhizobiaceae</taxon>
        <taxon>Endobacterium</taxon>
    </lineage>
</organism>